<evidence type="ECO:0000256" key="1">
    <source>
        <dbReference type="SAM" id="MobiDB-lite"/>
    </source>
</evidence>
<keyword evidence="3" id="KW-1185">Reference proteome</keyword>
<dbReference type="GeneID" id="25287803"/>
<protein>
    <submittedName>
        <fullName evidence="2">Uncharacterized protein</fullName>
    </submittedName>
</protein>
<feature type="compositionally biased region" description="Polar residues" evidence="1">
    <location>
        <begin position="1"/>
        <end position="13"/>
    </location>
</feature>
<feature type="region of interest" description="Disordered" evidence="1">
    <location>
        <begin position="1"/>
        <end position="27"/>
    </location>
</feature>
<sequence>MSQVQAATASHQDFNLGKDEDHDLDDDDLPRSILGSLVSFDDMGHVFKASLPTDFSLACIIGLAHGTTPEAVVDIFRGLSFRTNTDCH</sequence>
<proteinExistence type="predicted"/>
<gene>
    <name evidence="2" type="ORF">A1O9_12909</name>
</gene>
<organism evidence="2 3">
    <name type="scientific">Exophiala aquamarina CBS 119918</name>
    <dbReference type="NCBI Taxonomy" id="1182545"/>
    <lineage>
        <taxon>Eukaryota</taxon>
        <taxon>Fungi</taxon>
        <taxon>Dikarya</taxon>
        <taxon>Ascomycota</taxon>
        <taxon>Pezizomycotina</taxon>
        <taxon>Eurotiomycetes</taxon>
        <taxon>Chaetothyriomycetidae</taxon>
        <taxon>Chaetothyriales</taxon>
        <taxon>Herpotrichiellaceae</taxon>
        <taxon>Exophiala</taxon>
    </lineage>
</organism>
<dbReference type="EMBL" id="AMGV01000032">
    <property type="protein sequence ID" value="KEF51025.1"/>
    <property type="molecule type" value="Genomic_DNA"/>
</dbReference>
<comment type="caution">
    <text evidence="2">The sequence shown here is derived from an EMBL/GenBank/DDBJ whole genome shotgun (WGS) entry which is preliminary data.</text>
</comment>
<dbReference type="STRING" id="1182545.A0A072P5Y1"/>
<dbReference type="RefSeq" id="XP_013253615.1">
    <property type="nucleotide sequence ID" value="XM_013398161.1"/>
</dbReference>
<dbReference type="HOGENOM" id="CLU_2469081_0_0_1"/>
<dbReference type="Proteomes" id="UP000027920">
    <property type="component" value="Unassembled WGS sequence"/>
</dbReference>
<evidence type="ECO:0000313" key="3">
    <source>
        <dbReference type="Proteomes" id="UP000027920"/>
    </source>
</evidence>
<accession>A0A072P5Y1</accession>
<reference evidence="2 3" key="1">
    <citation type="submission" date="2013-03" db="EMBL/GenBank/DDBJ databases">
        <title>The Genome Sequence of Exophiala aquamarina CBS 119918.</title>
        <authorList>
            <consortium name="The Broad Institute Genomics Platform"/>
            <person name="Cuomo C."/>
            <person name="de Hoog S."/>
            <person name="Gorbushina A."/>
            <person name="Walker B."/>
            <person name="Young S.K."/>
            <person name="Zeng Q."/>
            <person name="Gargeya S."/>
            <person name="Fitzgerald M."/>
            <person name="Haas B."/>
            <person name="Abouelleil A."/>
            <person name="Allen A.W."/>
            <person name="Alvarado L."/>
            <person name="Arachchi H.M."/>
            <person name="Berlin A.M."/>
            <person name="Chapman S.B."/>
            <person name="Gainer-Dewar J."/>
            <person name="Goldberg J."/>
            <person name="Griggs A."/>
            <person name="Gujja S."/>
            <person name="Hansen M."/>
            <person name="Howarth C."/>
            <person name="Imamovic A."/>
            <person name="Ireland A."/>
            <person name="Larimer J."/>
            <person name="McCowan C."/>
            <person name="Murphy C."/>
            <person name="Pearson M."/>
            <person name="Poon T.W."/>
            <person name="Priest M."/>
            <person name="Roberts A."/>
            <person name="Saif S."/>
            <person name="Shea T."/>
            <person name="Sisk P."/>
            <person name="Sykes S."/>
            <person name="Wortman J."/>
            <person name="Nusbaum C."/>
            <person name="Birren B."/>
        </authorList>
    </citation>
    <scope>NUCLEOTIDE SEQUENCE [LARGE SCALE GENOMIC DNA]</scope>
    <source>
        <strain evidence="2 3">CBS 119918</strain>
    </source>
</reference>
<name>A0A072P5Y1_9EURO</name>
<evidence type="ECO:0000313" key="2">
    <source>
        <dbReference type="EMBL" id="KEF51025.1"/>
    </source>
</evidence>
<dbReference type="OrthoDB" id="10009520at2759"/>
<dbReference type="AlphaFoldDB" id="A0A072P5Y1"/>
<dbReference type="VEuPathDB" id="FungiDB:A1O9_12909"/>